<keyword evidence="3" id="KW-0378">Hydrolase</keyword>
<feature type="domain" description="Metallo-beta-lactamase" evidence="5">
    <location>
        <begin position="3"/>
        <end position="67"/>
    </location>
</feature>
<evidence type="ECO:0000259" key="5">
    <source>
        <dbReference type="Pfam" id="PF00753"/>
    </source>
</evidence>
<accession>A0A2M6ZEU7</accession>
<dbReference type="PANTHER" id="PTHR46233:SF3">
    <property type="entry name" value="HYDROXYACYLGLUTATHIONE HYDROLASE GLOC"/>
    <property type="match status" value="1"/>
</dbReference>
<dbReference type="EMBL" id="PEWN01000115">
    <property type="protein sequence ID" value="PIU50924.1"/>
    <property type="molecule type" value="Genomic_DNA"/>
</dbReference>
<dbReference type="PANTHER" id="PTHR46233">
    <property type="entry name" value="HYDROXYACYLGLUTATHIONE HYDROLASE GLOC"/>
    <property type="match status" value="1"/>
</dbReference>
<feature type="non-terminal residue" evidence="6">
    <location>
        <position position="70"/>
    </location>
</feature>
<dbReference type="Pfam" id="PF00753">
    <property type="entry name" value="Lactamase_B"/>
    <property type="match status" value="1"/>
</dbReference>
<dbReference type="InterPro" id="IPR001279">
    <property type="entry name" value="Metallo-B-lactamas"/>
</dbReference>
<evidence type="ECO:0000313" key="7">
    <source>
        <dbReference type="Proteomes" id="UP000229227"/>
    </source>
</evidence>
<comment type="caution">
    <text evidence="6">The sequence shown here is derived from an EMBL/GenBank/DDBJ whole genome shotgun (WGS) entry which is preliminary data.</text>
</comment>
<reference evidence="7" key="1">
    <citation type="submission" date="2017-09" db="EMBL/GenBank/DDBJ databases">
        <title>Depth-based differentiation of microbial function through sediment-hosted aquifers and enrichment of novel symbionts in the deep terrestrial subsurface.</title>
        <authorList>
            <person name="Probst A.J."/>
            <person name="Ladd B."/>
            <person name="Jarett J.K."/>
            <person name="Geller-Mcgrath D.E."/>
            <person name="Sieber C.M.K."/>
            <person name="Emerson J.B."/>
            <person name="Anantharaman K."/>
            <person name="Thomas B.C."/>
            <person name="Malmstrom R."/>
            <person name="Stieglmeier M."/>
            <person name="Klingl A."/>
            <person name="Woyke T."/>
            <person name="Ryan C.M."/>
            <person name="Banfield J.F."/>
        </authorList>
    </citation>
    <scope>NUCLEOTIDE SEQUENCE [LARGE SCALE GENOMIC DNA]</scope>
</reference>
<dbReference type="InterPro" id="IPR036866">
    <property type="entry name" value="RibonucZ/Hydroxyglut_hydro"/>
</dbReference>
<protein>
    <recommendedName>
        <fullName evidence="5">Metallo-beta-lactamase domain-containing protein</fullName>
    </recommendedName>
</protein>
<comment type="cofactor">
    <cofactor evidence="1">
        <name>Zn(2+)</name>
        <dbReference type="ChEBI" id="CHEBI:29105"/>
    </cofactor>
</comment>
<sequence length="70" mass="7593">VGSLNFKVIHTPGHTPGSICLYLEKESVIFTGDTLFAQGVGRTDLPCGNEQALQNSLKKLFVLPDSVKVY</sequence>
<gene>
    <name evidence="6" type="ORF">COS91_07165</name>
</gene>
<organism evidence="6 7">
    <name type="scientific">Candidatus Desantisbacteria bacterium CG07_land_8_20_14_0_80_39_15</name>
    <dbReference type="NCBI Taxonomy" id="1974549"/>
    <lineage>
        <taxon>Bacteria</taxon>
        <taxon>Candidatus Desantisiibacteriota</taxon>
    </lineage>
</organism>
<dbReference type="Gene3D" id="3.60.15.10">
    <property type="entry name" value="Ribonuclease Z/Hydroxyacylglutathione hydrolase-like"/>
    <property type="match status" value="1"/>
</dbReference>
<keyword evidence="4" id="KW-0862">Zinc</keyword>
<proteinExistence type="predicted"/>
<feature type="non-terminal residue" evidence="6">
    <location>
        <position position="1"/>
    </location>
</feature>
<evidence type="ECO:0000256" key="4">
    <source>
        <dbReference type="ARBA" id="ARBA00022833"/>
    </source>
</evidence>
<dbReference type="GO" id="GO:0046872">
    <property type="term" value="F:metal ion binding"/>
    <property type="evidence" value="ECO:0007669"/>
    <property type="project" value="UniProtKB-KW"/>
</dbReference>
<dbReference type="Proteomes" id="UP000229227">
    <property type="component" value="Unassembled WGS sequence"/>
</dbReference>
<evidence type="ECO:0000256" key="2">
    <source>
        <dbReference type="ARBA" id="ARBA00022723"/>
    </source>
</evidence>
<dbReference type="GO" id="GO:0016787">
    <property type="term" value="F:hydrolase activity"/>
    <property type="evidence" value="ECO:0007669"/>
    <property type="project" value="UniProtKB-KW"/>
</dbReference>
<evidence type="ECO:0000256" key="1">
    <source>
        <dbReference type="ARBA" id="ARBA00001947"/>
    </source>
</evidence>
<dbReference type="AlphaFoldDB" id="A0A2M6ZEU7"/>
<evidence type="ECO:0000313" key="6">
    <source>
        <dbReference type="EMBL" id="PIU50924.1"/>
    </source>
</evidence>
<dbReference type="CDD" id="cd06262">
    <property type="entry name" value="metallo-hydrolase-like_MBL-fold"/>
    <property type="match status" value="1"/>
</dbReference>
<dbReference type="InterPro" id="IPR051453">
    <property type="entry name" value="MBL_Glyoxalase_II"/>
</dbReference>
<keyword evidence="2" id="KW-0479">Metal-binding</keyword>
<name>A0A2M6ZEU7_9BACT</name>
<evidence type="ECO:0000256" key="3">
    <source>
        <dbReference type="ARBA" id="ARBA00022801"/>
    </source>
</evidence>
<dbReference type="SUPFAM" id="SSF56281">
    <property type="entry name" value="Metallo-hydrolase/oxidoreductase"/>
    <property type="match status" value="1"/>
</dbReference>